<evidence type="ECO:0000256" key="1">
    <source>
        <dbReference type="ARBA" id="ARBA00004141"/>
    </source>
</evidence>
<evidence type="ECO:0000256" key="7">
    <source>
        <dbReference type="SAM" id="MobiDB-lite"/>
    </source>
</evidence>
<gene>
    <name evidence="10" type="ORF">BB558_007018</name>
</gene>
<name>A0A2U1IW83_SMIAN</name>
<evidence type="ECO:0000256" key="5">
    <source>
        <dbReference type="ARBA" id="ARBA00023136"/>
    </source>
</evidence>
<accession>A0A2U1IW83</accession>
<dbReference type="GO" id="GO:0005886">
    <property type="term" value="C:plasma membrane"/>
    <property type="evidence" value="ECO:0007669"/>
    <property type="project" value="TreeGrafter"/>
</dbReference>
<dbReference type="EMBL" id="MBFU01001016">
    <property type="protein sequence ID" value="PVZ97050.1"/>
    <property type="molecule type" value="Genomic_DNA"/>
</dbReference>
<proteinExistence type="inferred from homology"/>
<keyword evidence="5 8" id="KW-0472">Membrane</keyword>
<evidence type="ECO:0000259" key="9">
    <source>
        <dbReference type="Pfam" id="PF13886"/>
    </source>
</evidence>
<reference evidence="10 11" key="1">
    <citation type="journal article" date="2018" name="MBio">
        <title>Comparative Genomics Reveals the Core Gene Toolbox for the Fungus-Insect Symbiosis.</title>
        <authorList>
            <person name="Wang Y."/>
            <person name="Stata M."/>
            <person name="Wang W."/>
            <person name="Stajich J.E."/>
            <person name="White M.M."/>
            <person name="Moncalvo J.M."/>
        </authorList>
    </citation>
    <scope>NUCLEOTIDE SEQUENCE [LARGE SCALE GENOMIC DNA]</scope>
    <source>
        <strain evidence="10 11">AUS-126-30</strain>
    </source>
</reference>
<comment type="caution">
    <text evidence="10">The sequence shown here is derived from an EMBL/GenBank/DDBJ whole genome shotgun (WGS) entry which is preliminary data.</text>
</comment>
<keyword evidence="3 8" id="KW-0812">Transmembrane</keyword>
<dbReference type="AlphaFoldDB" id="A0A2U1IW83"/>
<evidence type="ECO:0000256" key="2">
    <source>
        <dbReference type="ARBA" id="ARBA00006244"/>
    </source>
</evidence>
<keyword evidence="4 8" id="KW-1133">Transmembrane helix</keyword>
<dbReference type="PANTHER" id="PTHR31247:SF5">
    <property type="entry name" value="DUF4203 DOMAIN-CONTAINING PROTEIN"/>
    <property type="match status" value="1"/>
</dbReference>
<protein>
    <recommendedName>
        <fullName evidence="6">Transmembrane protein 198</fullName>
    </recommendedName>
</protein>
<sequence>MLYLASLALGGSSKINYANIDITKNGSLTASGITAGVILMILGTIFLFYGRKLVKITIFFGGFFFLSIFCLVLTYWIRAPLNGENTRALIYVVLSIVLGLLGGALALWLYKINLLIIGVLGGFSLAVYIMNWSSTGFFSNNWAKIIFIIAFMIVGGLLVVFLERPAIIGSTSTYGSYSIFVGIDCFTRTGFKESIISVFRKTTNPVKNTPSMYGMLVGTIIFAIIGATIQFKITSKSKKHPHDPEFDDPKYNDGKYSKMRSNV</sequence>
<evidence type="ECO:0000256" key="6">
    <source>
        <dbReference type="ARBA" id="ARBA00049737"/>
    </source>
</evidence>
<feature type="transmembrane region" description="Helical" evidence="8">
    <location>
        <begin position="89"/>
        <end position="109"/>
    </location>
</feature>
<organism evidence="10 11">
    <name type="scientific">Smittium angustum</name>
    <dbReference type="NCBI Taxonomy" id="133377"/>
    <lineage>
        <taxon>Eukaryota</taxon>
        <taxon>Fungi</taxon>
        <taxon>Fungi incertae sedis</taxon>
        <taxon>Zoopagomycota</taxon>
        <taxon>Kickxellomycotina</taxon>
        <taxon>Harpellomycetes</taxon>
        <taxon>Harpellales</taxon>
        <taxon>Legeriomycetaceae</taxon>
        <taxon>Smittium</taxon>
    </lineage>
</organism>
<dbReference type="InterPro" id="IPR040236">
    <property type="entry name" value="TMEM198"/>
</dbReference>
<feature type="transmembrane region" description="Helical" evidence="8">
    <location>
        <begin position="211"/>
        <end position="231"/>
    </location>
</feature>
<dbReference type="InterPro" id="IPR025256">
    <property type="entry name" value="TM7S3/TM198-like_dom"/>
</dbReference>
<dbReference type="Pfam" id="PF13886">
    <property type="entry name" value="TM7S3_TM198"/>
    <property type="match status" value="1"/>
</dbReference>
<evidence type="ECO:0000256" key="3">
    <source>
        <dbReference type="ARBA" id="ARBA00022692"/>
    </source>
</evidence>
<dbReference type="Proteomes" id="UP000245591">
    <property type="component" value="Unassembled WGS sequence"/>
</dbReference>
<evidence type="ECO:0000313" key="11">
    <source>
        <dbReference type="Proteomes" id="UP000245591"/>
    </source>
</evidence>
<feature type="region of interest" description="Disordered" evidence="7">
    <location>
        <begin position="236"/>
        <end position="263"/>
    </location>
</feature>
<feature type="transmembrane region" description="Helical" evidence="8">
    <location>
        <begin position="56"/>
        <end position="77"/>
    </location>
</feature>
<feature type="transmembrane region" description="Helical" evidence="8">
    <location>
        <begin position="28"/>
        <end position="49"/>
    </location>
</feature>
<feature type="transmembrane region" description="Helical" evidence="8">
    <location>
        <begin position="142"/>
        <end position="162"/>
    </location>
</feature>
<evidence type="ECO:0000256" key="4">
    <source>
        <dbReference type="ARBA" id="ARBA00022989"/>
    </source>
</evidence>
<comment type="subcellular location">
    <subcellularLocation>
        <location evidence="1">Membrane</location>
        <topology evidence="1">Multi-pass membrane protein</topology>
    </subcellularLocation>
</comment>
<feature type="transmembrane region" description="Helical" evidence="8">
    <location>
        <begin position="114"/>
        <end position="130"/>
    </location>
</feature>
<dbReference type="PANTHER" id="PTHR31247">
    <property type="entry name" value="TRANSMEMBRANE PROTEIN 198 FAMILY MEMBER"/>
    <property type="match status" value="1"/>
</dbReference>
<feature type="domain" description="TM7S3/TM198-like" evidence="9">
    <location>
        <begin position="36"/>
        <end position="231"/>
    </location>
</feature>
<evidence type="ECO:0000256" key="8">
    <source>
        <dbReference type="SAM" id="Phobius"/>
    </source>
</evidence>
<evidence type="ECO:0000313" key="10">
    <source>
        <dbReference type="EMBL" id="PVZ97050.1"/>
    </source>
</evidence>
<feature type="compositionally biased region" description="Basic and acidic residues" evidence="7">
    <location>
        <begin position="242"/>
        <end position="256"/>
    </location>
</feature>
<comment type="similarity">
    <text evidence="2">Belongs to the TMEM198 family.</text>
</comment>
<keyword evidence="11" id="KW-1185">Reference proteome</keyword>